<dbReference type="GO" id="GO:0055085">
    <property type="term" value="P:transmembrane transport"/>
    <property type="evidence" value="ECO:0007669"/>
    <property type="project" value="InterPro"/>
</dbReference>
<dbReference type="InterPro" id="IPR030923">
    <property type="entry name" value="LptG"/>
</dbReference>
<dbReference type="PANTHER" id="PTHR33529:SF2">
    <property type="entry name" value="LIPOPOLYSACCHARIDE EXPORT SYSTEM PERMEASE PROTEIN LPTG"/>
    <property type="match status" value="1"/>
</dbReference>
<dbReference type="Pfam" id="PF03739">
    <property type="entry name" value="LptF_LptG"/>
    <property type="match status" value="1"/>
</dbReference>
<evidence type="ECO:0000256" key="4">
    <source>
        <dbReference type="ARBA" id="ARBA00022475"/>
    </source>
</evidence>
<feature type="transmembrane region" description="Helical" evidence="9">
    <location>
        <begin position="273"/>
        <end position="291"/>
    </location>
</feature>
<evidence type="ECO:0000256" key="6">
    <source>
        <dbReference type="ARBA" id="ARBA00022989"/>
    </source>
</evidence>
<feature type="transmembrane region" description="Helical" evidence="9">
    <location>
        <begin position="60"/>
        <end position="81"/>
    </location>
</feature>
<keyword evidence="4" id="KW-1003">Cell membrane</keyword>
<evidence type="ECO:0000256" key="3">
    <source>
        <dbReference type="ARBA" id="ARBA00007725"/>
    </source>
</evidence>
<evidence type="ECO:0000256" key="2">
    <source>
        <dbReference type="ARBA" id="ARBA00004651"/>
    </source>
</evidence>
<evidence type="ECO:0000256" key="5">
    <source>
        <dbReference type="ARBA" id="ARBA00022692"/>
    </source>
</evidence>
<keyword evidence="6 9" id="KW-1133">Transmembrane helix</keyword>
<comment type="subunit">
    <text evidence="8">Component of the lipopolysaccharide transport and assembly complex. The LptBFG transporter is composed of two ATP-binding proteins (LptB) and two transmembrane proteins (LptF and LptG).</text>
</comment>
<evidence type="ECO:0000256" key="9">
    <source>
        <dbReference type="SAM" id="Phobius"/>
    </source>
</evidence>
<dbReference type="Proteomes" id="UP000502699">
    <property type="component" value="Chromosome"/>
</dbReference>
<dbReference type="GO" id="GO:0043190">
    <property type="term" value="C:ATP-binding cassette (ABC) transporter complex"/>
    <property type="evidence" value="ECO:0007669"/>
    <property type="project" value="InterPro"/>
</dbReference>
<comment type="similarity">
    <text evidence="3">Belongs to the LptF/LptG family.</text>
</comment>
<gene>
    <name evidence="10" type="primary">lptG</name>
    <name evidence="10" type="ORF">GWK36_07145</name>
</gene>
<evidence type="ECO:0000313" key="10">
    <source>
        <dbReference type="EMBL" id="QIK37797.1"/>
    </source>
</evidence>
<dbReference type="GO" id="GO:0015920">
    <property type="term" value="P:lipopolysaccharide transport"/>
    <property type="evidence" value="ECO:0007669"/>
    <property type="project" value="TreeGrafter"/>
</dbReference>
<dbReference type="NCBIfam" id="TIGR04408">
    <property type="entry name" value="LptG_lptG"/>
    <property type="match status" value="1"/>
</dbReference>
<evidence type="ECO:0000256" key="8">
    <source>
        <dbReference type="ARBA" id="ARBA00026081"/>
    </source>
</evidence>
<protein>
    <submittedName>
        <fullName evidence="10">LPS export ABC transporter permease LptG</fullName>
    </submittedName>
</protein>
<accession>A0A6G7VDD0</accession>
<dbReference type="KEGG" id="cjap:GWK36_07145"/>
<comment type="subcellular location">
    <subcellularLocation>
        <location evidence="2">Cell membrane</location>
        <topology evidence="2">Multi-pass membrane protein</topology>
    </subcellularLocation>
</comment>
<feature type="transmembrane region" description="Helical" evidence="9">
    <location>
        <begin position="303"/>
        <end position="325"/>
    </location>
</feature>
<keyword evidence="11" id="KW-1185">Reference proteome</keyword>
<evidence type="ECO:0000313" key="11">
    <source>
        <dbReference type="Proteomes" id="UP000502699"/>
    </source>
</evidence>
<evidence type="ECO:0000256" key="7">
    <source>
        <dbReference type="ARBA" id="ARBA00023136"/>
    </source>
</evidence>
<reference evidence="11" key="1">
    <citation type="submission" date="2020-01" db="EMBL/GenBank/DDBJ databases">
        <title>Caldichromatium gen. nov., sp. nov., a thermophilic purple sulfur bacterium member of the family Chromatiaceae isolated from Nakabusa hot spring, Japan.</title>
        <authorList>
            <person name="Saini M.K."/>
            <person name="Hanada S."/>
            <person name="Tank M."/>
        </authorList>
    </citation>
    <scope>NUCLEOTIDE SEQUENCE [LARGE SCALE GENOMIC DNA]</scope>
    <source>
        <strain evidence="11">No.7</strain>
    </source>
</reference>
<dbReference type="InterPro" id="IPR005495">
    <property type="entry name" value="LptG/LptF_permease"/>
</dbReference>
<evidence type="ECO:0000256" key="1">
    <source>
        <dbReference type="ARBA" id="ARBA00002265"/>
    </source>
</evidence>
<sequence>MRIIDRYLAGSVIRGTLLTLGALLPLLGVLLLADELDAIGRGDYGPAEALLFMLLRLPRYLYQIFPISTLIGALLGLGALASRSELVALRAAGVSVGQLTGAALLGGLVLALVVFALGELIAPSAEQRGVELKRQALSGEAAQLTPYGLWAIDKGAYVNIREIRSGTHLRDISIYRIDPVKGVLESTYAEGASYQNGRWVLEGIARSLVSAEGVRVEHLDRTEWESMIDPGLLRVIIADPQALPVWGLYAYIDFMKINKQDARVYEVAFWNKVLHPLVSLSMILVAIPLLLGSARTVGLGRRMLVATLIGLIYYLISRTLAYASLLLGMSPALAALAPPVLLCTTALILLRRLG</sequence>
<dbReference type="RefSeq" id="WP_166270560.1">
    <property type="nucleotide sequence ID" value="NZ_CP048029.1"/>
</dbReference>
<proteinExistence type="inferred from homology"/>
<dbReference type="AlphaFoldDB" id="A0A6G7VDD0"/>
<feature type="transmembrane region" description="Helical" evidence="9">
    <location>
        <begin position="331"/>
        <end position="350"/>
    </location>
</feature>
<keyword evidence="5 9" id="KW-0812">Transmembrane</keyword>
<feature type="transmembrane region" description="Helical" evidence="9">
    <location>
        <begin position="102"/>
        <end position="122"/>
    </location>
</feature>
<name>A0A6G7VDD0_9GAMM</name>
<organism evidence="10 11">
    <name type="scientific">Caldichromatium japonicum</name>
    <dbReference type="NCBI Taxonomy" id="2699430"/>
    <lineage>
        <taxon>Bacteria</taxon>
        <taxon>Pseudomonadati</taxon>
        <taxon>Pseudomonadota</taxon>
        <taxon>Gammaproteobacteria</taxon>
        <taxon>Chromatiales</taxon>
        <taxon>Chromatiaceae</taxon>
        <taxon>Caldichromatium</taxon>
    </lineage>
</organism>
<comment type="function">
    <text evidence="1">Part of the ABC transporter complex LptBFG involved in the translocation of lipopolysaccharide (LPS) from the inner membrane to the outer membrane.</text>
</comment>
<keyword evidence="7 9" id="KW-0472">Membrane</keyword>
<dbReference type="EMBL" id="CP048029">
    <property type="protein sequence ID" value="QIK37797.1"/>
    <property type="molecule type" value="Genomic_DNA"/>
</dbReference>
<feature type="transmembrane region" description="Helical" evidence="9">
    <location>
        <begin position="12"/>
        <end position="33"/>
    </location>
</feature>
<dbReference type="PANTHER" id="PTHR33529">
    <property type="entry name" value="SLR0882 PROTEIN-RELATED"/>
    <property type="match status" value="1"/>
</dbReference>